<dbReference type="AlphaFoldDB" id="A0A7W3W8H4"/>
<dbReference type="PANTHER" id="PTHR43775:SF51">
    <property type="entry name" value="INACTIVE PHENOLPHTHIOCEROL SYNTHESIS POLYKETIDE SYNTHASE TYPE I PKS1-RELATED"/>
    <property type="match status" value="1"/>
</dbReference>
<dbReference type="RefSeq" id="WP_220508834.1">
    <property type="nucleotide sequence ID" value="NZ_JACGZW010000054.1"/>
</dbReference>
<dbReference type="InterPro" id="IPR032821">
    <property type="entry name" value="PKS_assoc"/>
</dbReference>
<accession>A0A7W3W8H4</accession>
<dbReference type="Proteomes" id="UP000526734">
    <property type="component" value="Unassembled WGS sequence"/>
</dbReference>
<dbReference type="Pfam" id="PF16197">
    <property type="entry name" value="KAsynt_C_assoc"/>
    <property type="match status" value="1"/>
</dbReference>
<keyword evidence="1" id="KW-0808">Transferase</keyword>
<proteinExistence type="predicted"/>
<evidence type="ECO:0000313" key="3">
    <source>
        <dbReference type="EMBL" id="MBB1160357.1"/>
    </source>
</evidence>
<feature type="non-terminal residue" evidence="3">
    <location>
        <position position="136"/>
    </location>
</feature>
<dbReference type="InterPro" id="IPR016039">
    <property type="entry name" value="Thiolase-like"/>
</dbReference>
<gene>
    <name evidence="3" type="ORF">H4281_45055</name>
</gene>
<sequence length="136" mass="14293">EARDWPETDRPRRAGVSSFGISGTNAHVVLEHVPGDSAAVEPERELSVVPWVFSGATPDAVREQARKLAARVRADDDVSPVDVAFSLATTRSALACRISVAGRDRDELLRGADAVADGELPVAASAGSGDVVFVFP</sequence>
<dbReference type="Gene3D" id="3.40.47.10">
    <property type="match status" value="1"/>
</dbReference>
<dbReference type="PANTHER" id="PTHR43775">
    <property type="entry name" value="FATTY ACID SYNTHASE"/>
    <property type="match status" value="1"/>
</dbReference>
<feature type="domain" description="Polyketide synthase C-terminal extension" evidence="2">
    <location>
        <begin position="2"/>
        <end position="91"/>
    </location>
</feature>
<dbReference type="EMBL" id="JACGZW010000054">
    <property type="protein sequence ID" value="MBB1160357.1"/>
    <property type="molecule type" value="Genomic_DNA"/>
</dbReference>
<dbReference type="Gene3D" id="3.30.70.3290">
    <property type="match status" value="1"/>
</dbReference>
<reference evidence="3 4" key="1">
    <citation type="submission" date="2020-08" db="EMBL/GenBank/DDBJ databases">
        <title>Amycolatopsis sp. nov. DR6-1 isolated from Dendrobium heterocarpum.</title>
        <authorList>
            <person name="Tedsree N."/>
            <person name="Kuncharoen N."/>
            <person name="Likhitwitayawuid K."/>
            <person name="Tanasupawat S."/>
        </authorList>
    </citation>
    <scope>NUCLEOTIDE SEQUENCE [LARGE SCALE GENOMIC DNA]</scope>
    <source>
        <strain evidence="3 4">DR6-1</strain>
    </source>
</reference>
<name>A0A7W3W8H4_9PSEU</name>
<organism evidence="3 4">
    <name type="scientific">Amycolatopsis dendrobii</name>
    <dbReference type="NCBI Taxonomy" id="2760662"/>
    <lineage>
        <taxon>Bacteria</taxon>
        <taxon>Bacillati</taxon>
        <taxon>Actinomycetota</taxon>
        <taxon>Actinomycetes</taxon>
        <taxon>Pseudonocardiales</taxon>
        <taxon>Pseudonocardiaceae</taxon>
        <taxon>Amycolatopsis</taxon>
    </lineage>
</organism>
<feature type="non-terminal residue" evidence="3">
    <location>
        <position position="1"/>
    </location>
</feature>
<protein>
    <submittedName>
        <fullName evidence="3">Polyketide synthase</fullName>
    </submittedName>
</protein>
<dbReference type="GO" id="GO:0006633">
    <property type="term" value="P:fatty acid biosynthetic process"/>
    <property type="evidence" value="ECO:0007669"/>
    <property type="project" value="TreeGrafter"/>
</dbReference>
<dbReference type="SUPFAM" id="SSF53901">
    <property type="entry name" value="Thiolase-like"/>
    <property type="match status" value="1"/>
</dbReference>
<dbReference type="GO" id="GO:0004312">
    <property type="term" value="F:fatty acid synthase activity"/>
    <property type="evidence" value="ECO:0007669"/>
    <property type="project" value="TreeGrafter"/>
</dbReference>
<evidence type="ECO:0000256" key="1">
    <source>
        <dbReference type="ARBA" id="ARBA00022679"/>
    </source>
</evidence>
<evidence type="ECO:0000259" key="2">
    <source>
        <dbReference type="Pfam" id="PF16197"/>
    </source>
</evidence>
<evidence type="ECO:0000313" key="4">
    <source>
        <dbReference type="Proteomes" id="UP000526734"/>
    </source>
</evidence>
<keyword evidence="4" id="KW-1185">Reference proteome</keyword>
<comment type="caution">
    <text evidence="3">The sequence shown here is derived from an EMBL/GenBank/DDBJ whole genome shotgun (WGS) entry which is preliminary data.</text>
</comment>
<dbReference type="InterPro" id="IPR050091">
    <property type="entry name" value="PKS_NRPS_Biosynth_Enz"/>
</dbReference>